<accession>A0ABW6QEI9</accession>
<name>A0ABW6QEI9_9ACTN</name>
<keyword evidence="2" id="KW-1185">Reference proteome</keyword>
<organism evidence="1 2">
    <name type="scientific">Streptomyces marokkonensis</name>
    <dbReference type="NCBI Taxonomy" id="324855"/>
    <lineage>
        <taxon>Bacteria</taxon>
        <taxon>Bacillati</taxon>
        <taxon>Actinomycetota</taxon>
        <taxon>Actinomycetes</taxon>
        <taxon>Kitasatosporales</taxon>
        <taxon>Streptomycetaceae</taxon>
        <taxon>Streptomyces</taxon>
    </lineage>
</organism>
<dbReference type="Gene3D" id="3.10.450.50">
    <property type="match status" value="1"/>
</dbReference>
<gene>
    <name evidence="1" type="ORF">ACFVZC_29455</name>
</gene>
<dbReference type="RefSeq" id="WP_167533931.1">
    <property type="nucleotide sequence ID" value="NZ_JBHVZQ010000037.1"/>
</dbReference>
<reference evidence="1 2" key="1">
    <citation type="submission" date="2024-09" db="EMBL/GenBank/DDBJ databases">
        <title>The Natural Products Discovery Center: Release of the First 8490 Sequenced Strains for Exploring Actinobacteria Biosynthetic Diversity.</title>
        <authorList>
            <person name="Kalkreuter E."/>
            <person name="Kautsar S.A."/>
            <person name="Yang D."/>
            <person name="Bader C.D."/>
            <person name="Teijaro C.N."/>
            <person name="Fluegel L."/>
            <person name="Davis C.M."/>
            <person name="Simpson J.R."/>
            <person name="Lauterbach L."/>
            <person name="Steele A.D."/>
            <person name="Gui C."/>
            <person name="Meng S."/>
            <person name="Li G."/>
            <person name="Viehrig K."/>
            <person name="Ye F."/>
            <person name="Su P."/>
            <person name="Kiefer A.F."/>
            <person name="Nichols A."/>
            <person name="Cepeda A.J."/>
            <person name="Yan W."/>
            <person name="Fan B."/>
            <person name="Jiang Y."/>
            <person name="Adhikari A."/>
            <person name="Zheng C.-J."/>
            <person name="Schuster L."/>
            <person name="Cowan T.M."/>
            <person name="Smanski M.J."/>
            <person name="Chevrette M.G."/>
            <person name="De Carvalho L.P.S."/>
            <person name="Shen B."/>
        </authorList>
    </citation>
    <scope>NUCLEOTIDE SEQUENCE [LARGE SCALE GENOMIC DNA]</scope>
    <source>
        <strain evidence="1 2">NPDC058328</strain>
    </source>
</reference>
<dbReference type="Proteomes" id="UP001601627">
    <property type="component" value="Unassembled WGS sequence"/>
</dbReference>
<dbReference type="SUPFAM" id="SSF54427">
    <property type="entry name" value="NTF2-like"/>
    <property type="match status" value="1"/>
</dbReference>
<sequence length="157" mass="17013">MNGRTATDAAVEEANKALARYWFQEGWNRGNVEVADRVFAPGFLLGGEPVGPEGPKRSVRARHAAFSGLTVDVGLQLADGPWVASWYAIRATHVGTFAGVPPTGLPVTSEGIQLWRVENGQVVEDRNIFDLWRVISQLKDGGAKEGDAIEFPKGRRG</sequence>
<dbReference type="InterPro" id="IPR032710">
    <property type="entry name" value="NTF2-like_dom_sf"/>
</dbReference>
<evidence type="ECO:0000313" key="2">
    <source>
        <dbReference type="Proteomes" id="UP001601627"/>
    </source>
</evidence>
<dbReference type="PANTHER" id="PTHR38436">
    <property type="entry name" value="POLYKETIDE CYCLASE SNOAL-LIKE DOMAIN"/>
    <property type="match status" value="1"/>
</dbReference>
<dbReference type="InterPro" id="IPR009959">
    <property type="entry name" value="Cyclase_SnoaL-like"/>
</dbReference>
<comment type="caution">
    <text evidence="1">The sequence shown here is derived from an EMBL/GenBank/DDBJ whole genome shotgun (WGS) entry which is preliminary data.</text>
</comment>
<protein>
    <submittedName>
        <fullName evidence="1">Ester cyclase</fullName>
    </submittedName>
</protein>
<dbReference type="PANTHER" id="PTHR38436:SF1">
    <property type="entry name" value="ESTER CYCLASE"/>
    <property type="match status" value="1"/>
</dbReference>
<proteinExistence type="predicted"/>
<evidence type="ECO:0000313" key="1">
    <source>
        <dbReference type="EMBL" id="MFF1277491.1"/>
    </source>
</evidence>
<dbReference type="EMBL" id="JBHVZQ010000037">
    <property type="protein sequence ID" value="MFF1277491.1"/>
    <property type="molecule type" value="Genomic_DNA"/>
</dbReference>
<dbReference type="Pfam" id="PF07366">
    <property type="entry name" value="SnoaL"/>
    <property type="match status" value="1"/>
</dbReference>